<comment type="similarity">
    <text evidence="3">Belongs to the CpsD/CapB family.</text>
</comment>
<evidence type="ECO:0000313" key="21">
    <source>
        <dbReference type="EMBL" id="NYD34546.1"/>
    </source>
</evidence>
<keyword evidence="7" id="KW-0997">Cell inner membrane</keyword>
<keyword evidence="12" id="KW-0067">ATP-binding</keyword>
<dbReference type="InterPro" id="IPR027417">
    <property type="entry name" value="P-loop_NTPase"/>
</dbReference>
<keyword evidence="9 18" id="KW-0812">Transmembrane</keyword>
<evidence type="ECO:0000256" key="15">
    <source>
        <dbReference type="ARBA" id="ARBA00023137"/>
    </source>
</evidence>
<dbReference type="InterPro" id="IPR025669">
    <property type="entry name" value="AAA_dom"/>
</dbReference>
<evidence type="ECO:0000256" key="5">
    <source>
        <dbReference type="ARBA" id="ARBA00011903"/>
    </source>
</evidence>
<comment type="subcellular location">
    <subcellularLocation>
        <location evidence="1">Cell inner membrane</location>
        <topology evidence="1">Multi-pass membrane protein</topology>
    </subcellularLocation>
</comment>
<dbReference type="InterPro" id="IPR050445">
    <property type="entry name" value="Bact_polysacc_biosynth/exp"/>
</dbReference>
<dbReference type="AlphaFoldDB" id="A0A7Y9DS56"/>
<accession>A0A7Y9DS56</accession>
<dbReference type="InterPro" id="IPR005702">
    <property type="entry name" value="Wzc-like_C"/>
</dbReference>
<feature type="domain" description="AAA" evidence="20">
    <location>
        <begin position="262"/>
        <end position="393"/>
    </location>
</feature>
<proteinExistence type="inferred from homology"/>
<keyword evidence="10" id="KW-0547">Nucleotide-binding</keyword>
<dbReference type="GO" id="GO:0005886">
    <property type="term" value="C:plasma membrane"/>
    <property type="evidence" value="ECO:0007669"/>
    <property type="project" value="UniProtKB-SubCell"/>
</dbReference>
<gene>
    <name evidence="21" type="ORF">BJ983_000648</name>
</gene>
<keyword evidence="11" id="KW-0418">Kinase</keyword>
<evidence type="ECO:0000256" key="16">
    <source>
        <dbReference type="ARBA" id="ARBA00051245"/>
    </source>
</evidence>
<comment type="catalytic activity">
    <reaction evidence="16">
        <text>L-tyrosyl-[protein] + ATP = O-phospho-L-tyrosyl-[protein] + ADP + H(+)</text>
        <dbReference type="Rhea" id="RHEA:10596"/>
        <dbReference type="Rhea" id="RHEA-COMP:10136"/>
        <dbReference type="Rhea" id="RHEA-COMP:20101"/>
        <dbReference type="ChEBI" id="CHEBI:15378"/>
        <dbReference type="ChEBI" id="CHEBI:30616"/>
        <dbReference type="ChEBI" id="CHEBI:46858"/>
        <dbReference type="ChEBI" id="CHEBI:61978"/>
        <dbReference type="ChEBI" id="CHEBI:456216"/>
        <dbReference type="EC" id="2.7.10.2"/>
    </reaction>
</comment>
<dbReference type="Gene3D" id="3.40.50.300">
    <property type="entry name" value="P-loop containing nucleotide triphosphate hydrolases"/>
    <property type="match status" value="1"/>
</dbReference>
<evidence type="ECO:0000256" key="17">
    <source>
        <dbReference type="SAM" id="MobiDB-lite"/>
    </source>
</evidence>
<evidence type="ECO:0000256" key="12">
    <source>
        <dbReference type="ARBA" id="ARBA00022840"/>
    </source>
</evidence>
<evidence type="ECO:0000259" key="20">
    <source>
        <dbReference type="Pfam" id="PF13614"/>
    </source>
</evidence>
<evidence type="ECO:0000256" key="2">
    <source>
        <dbReference type="ARBA" id="ARBA00006683"/>
    </source>
</evidence>
<evidence type="ECO:0000256" key="6">
    <source>
        <dbReference type="ARBA" id="ARBA00022475"/>
    </source>
</evidence>
<dbReference type="EMBL" id="JACCBN010000001">
    <property type="protein sequence ID" value="NYD34546.1"/>
    <property type="molecule type" value="Genomic_DNA"/>
</dbReference>
<comment type="caution">
    <text evidence="21">The sequence shown here is derived from an EMBL/GenBank/DDBJ whole genome shotgun (WGS) entry which is preliminary data.</text>
</comment>
<sequence length="480" mass="50235">MLRSRWRVTLCVALIGILTGLLTYLLTPSSYTAVATLYVNATVTNSPNNAYQGAQLSAQRVASYTELATSTRVSRQVVQDLGLPQTPEALSRQLSASSPSGSVVITLSARDALPDAAVAIVNDTANVFTNLVNELERPDSSLAVQAVDVRVVEPAITASVTSLGLRSALLYGAISGIALGVGAAFLYSSLDNRIRSAGALSDATELPILGSIPKSNQPPSSDLLMSSAGSGLLESYRALRTNLQYIEIDRPPRVLVVTSPGEGEGKSTTAINTAIALGLAGSRVLLVDCDLRRPQVADRLGINNDVGLTSVLSGKTRADDATQSWNRSLIHVLPSGPLPPNPSELLGSQHMHRTIAHLRSTYDYVVLDTPPVIPVTDAAALAPASDGVLLVVASGRTRVPQVDASKKTLTAVGSHILGCVLNLAPQQSGEGSYYGPLAGAVSKETSISPQDLVSDESTLTMKRHGATGESSRPQPGPRQR</sequence>
<dbReference type="InterPro" id="IPR003856">
    <property type="entry name" value="LPS_length_determ_N"/>
</dbReference>
<evidence type="ECO:0000256" key="18">
    <source>
        <dbReference type="SAM" id="Phobius"/>
    </source>
</evidence>
<evidence type="ECO:0000256" key="1">
    <source>
        <dbReference type="ARBA" id="ARBA00004429"/>
    </source>
</evidence>
<dbReference type="Pfam" id="PF13614">
    <property type="entry name" value="AAA_31"/>
    <property type="match status" value="1"/>
</dbReference>
<dbReference type="EC" id="2.7.10.2" evidence="5"/>
<keyword evidence="14 18" id="KW-0472">Membrane</keyword>
<feature type="compositionally biased region" description="Polar residues" evidence="17">
    <location>
        <begin position="444"/>
        <end position="460"/>
    </location>
</feature>
<evidence type="ECO:0000256" key="4">
    <source>
        <dbReference type="ARBA" id="ARBA00008883"/>
    </source>
</evidence>
<comment type="similarity">
    <text evidence="4">Belongs to the etk/wzc family.</text>
</comment>
<evidence type="ECO:0000256" key="10">
    <source>
        <dbReference type="ARBA" id="ARBA00022741"/>
    </source>
</evidence>
<dbReference type="Pfam" id="PF02706">
    <property type="entry name" value="Wzz"/>
    <property type="match status" value="1"/>
</dbReference>
<evidence type="ECO:0000256" key="9">
    <source>
        <dbReference type="ARBA" id="ARBA00022692"/>
    </source>
</evidence>
<evidence type="ECO:0000256" key="14">
    <source>
        <dbReference type="ARBA" id="ARBA00023136"/>
    </source>
</evidence>
<dbReference type="Proteomes" id="UP000535890">
    <property type="component" value="Unassembled WGS sequence"/>
</dbReference>
<evidence type="ECO:0000256" key="7">
    <source>
        <dbReference type="ARBA" id="ARBA00022519"/>
    </source>
</evidence>
<feature type="domain" description="Polysaccharide chain length determinant N-terminal" evidence="19">
    <location>
        <begin position="2"/>
        <end position="81"/>
    </location>
</feature>
<dbReference type="PANTHER" id="PTHR32309:SF13">
    <property type="entry name" value="FERRIC ENTEROBACTIN TRANSPORT PROTEIN FEPE"/>
    <property type="match status" value="1"/>
</dbReference>
<evidence type="ECO:0000259" key="19">
    <source>
        <dbReference type="Pfam" id="PF02706"/>
    </source>
</evidence>
<dbReference type="NCBIfam" id="TIGR01007">
    <property type="entry name" value="eps_fam"/>
    <property type="match status" value="1"/>
</dbReference>
<keyword evidence="22" id="KW-1185">Reference proteome</keyword>
<dbReference type="PANTHER" id="PTHR32309">
    <property type="entry name" value="TYROSINE-PROTEIN KINASE"/>
    <property type="match status" value="1"/>
</dbReference>
<comment type="similarity">
    <text evidence="2">Belongs to the CpsC/CapA family.</text>
</comment>
<evidence type="ECO:0000313" key="22">
    <source>
        <dbReference type="Proteomes" id="UP000535890"/>
    </source>
</evidence>
<name>A0A7Y9DS56_9PSEU</name>
<evidence type="ECO:0000256" key="13">
    <source>
        <dbReference type="ARBA" id="ARBA00022989"/>
    </source>
</evidence>
<organism evidence="21 22">
    <name type="scientific">Actinomycetospora corticicola</name>
    <dbReference type="NCBI Taxonomy" id="663602"/>
    <lineage>
        <taxon>Bacteria</taxon>
        <taxon>Bacillati</taxon>
        <taxon>Actinomycetota</taxon>
        <taxon>Actinomycetes</taxon>
        <taxon>Pseudonocardiales</taxon>
        <taxon>Pseudonocardiaceae</taxon>
        <taxon>Actinomycetospora</taxon>
    </lineage>
</organism>
<protein>
    <recommendedName>
        <fullName evidence="5">non-specific protein-tyrosine kinase</fullName>
        <ecNumber evidence="5">2.7.10.2</ecNumber>
    </recommendedName>
</protein>
<dbReference type="GO" id="GO:0005524">
    <property type="term" value="F:ATP binding"/>
    <property type="evidence" value="ECO:0007669"/>
    <property type="project" value="UniProtKB-KW"/>
</dbReference>
<evidence type="ECO:0000256" key="11">
    <source>
        <dbReference type="ARBA" id="ARBA00022777"/>
    </source>
</evidence>
<dbReference type="SUPFAM" id="SSF52540">
    <property type="entry name" value="P-loop containing nucleoside triphosphate hydrolases"/>
    <property type="match status" value="1"/>
</dbReference>
<evidence type="ECO:0000256" key="3">
    <source>
        <dbReference type="ARBA" id="ARBA00007316"/>
    </source>
</evidence>
<keyword evidence="15" id="KW-0829">Tyrosine-protein kinase</keyword>
<feature type="region of interest" description="Disordered" evidence="17">
    <location>
        <begin position="444"/>
        <end position="480"/>
    </location>
</feature>
<keyword evidence="13 18" id="KW-1133">Transmembrane helix</keyword>
<evidence type="ECO:0000256" key="8">
    <source>
        <dbReference type="ARBA" id="ARBA00022679"/>
    </source>
</evidence>
<feature type="transmembrane region" description="Helical" evidence="18">
    <location>
        <begin position="168"/>
        <end position="187"/>
    </location>
</feature>
<keyword evidence="8" id="KW-0808">Transferase</keyword>
<keyword evidence="6" id="KW-1003">Cell membrane</keyword>
<dbReference type="GO" id="GO:0004715">
    <property type="term" value="F:non-membrane spanning protein tyrosine kinase activity"/>
    <property type="evidence" value="ECO:0007669"/>
    <property type="project" value="UniProtKB-EC"/>
</dbReference>
<reference evidence="21 22" key="1">
    <citation type="submission" date="2020-07" db="EMBL/GenBank/DDBJ databases">
        <title>Sequencing the genomes of 1000 actinobacteria strains.</title>
        <authorList>
            <person name="Klenk H.-P."/>
        </authorList>
    </citation>
    <scope>NUCLEOTIDE SEQUENCE [LARGE SCALE GENOMIC DNA]</scope>
    <source>
        <strain evidence="21 22">DSM 45772</strain>
    </source>
</reference>
<dbReference type="CDD" id="cd05387">
    <property type="entry name" value="BY-kinase"/>
    <property type="match status" value="1"/>
</dbReference>